<dbReference type="AlphaFoldDB" id="A0A3Q9RP09"/>
<dbReference type="InterPro" id="IPR013324">
    <property type="entry name" value="RNA_pol_sigma_r3/r4-like"/>
</dbReference>
<dbReference type="Proteomes" id="UP000283095">
    <property type="component" value="Chromosome"/>
</dbReference>
<dbReference type="EMBL" id="CP026095">
    <property type="protein sequence ID" value="AZV43546.1"/>
    <property type="molecule type" value="Genomic_DNA"/>
</dbReference>
<dbReference type="SUPFAM" id="SSF88659">
    <property type="entry name" value="Sigma3 and sigma4 domains of RNA polymerase sigma factors"/>
    <property type="match status" value="1"/>
</dbReference>
<sequence length="41" mass="4926">MKERTTYEIGEYLGLTHQMISVYCRKIRSKVREYLDKSEVA</sequence>
<reference evidence="1 2" key="1">
    <citation type="submission" date="2018-01" db="EMBL/GenBank/DDBJ databases">
        <title>Bacillus asahii Genome sequencing and assembly.</title>
        <authorList>
            <person name="Jiang H."/>
            <person name="Feng Y."/>
            <person name="Zhao F."/>
            <person name="Lin X."/>
        </authorList>
    </citation>
    <scope>NUCLEOTIDE SEQUENCE [LARGE SCALE GENOMIC DNA]</scope>
    <source>
        <strain evidence="1 2">OM18</strain>
    </source>
</reference>
<gene>
    <name evidence="1" type="ORF">BAOM_2937</name>
</gene>
<protein>
    <recommendedName>
        <fullName evidence="3">RNA polymerase sigma-70 region 4 domain-containing protein</fullName>
    </recommendedName>
</protein>
<name>A0A3Q9RP09_9BACI</name>
<evidence type="ECO:0000313" key="2">
    <source>
        <dbReference type="Proteomes" id="UP000283095"/>
    </source>
</evidence>
<dbReference type="KEGG" id="pasa:BAOM_2937"/>
<evidence type="ECO:0000313" key="1">
    <source>
        <dbReference type="EMBL" id="AZV43546.1"/>
    </source>
</evidence>
<proteinExistence type="predicted"/>
<accession>A0A3Q9RP09</accession>
<organism evidence="1 2">
    <name type="scientific">Peribacillus asahii</name>
    <dbReference type="NCBI Taxonomy" id="228899"/>
    <lineage>
        <taxon>Bacteria</taxon>
        <taxon>Bacillati</taxon>
        <taxon>Bacillota</taxon>
        <taxon>Bacilli</taxon>
        <taxon>Bacillales</taxon>
        <taxon>Bacillaceae</taxon>
        <taxon>Peribacillus</taxon>
    </lineage>
</organism>
<evidence type="ECO:0008006" key="3">
    <source>
        <dbReference type="Google" id="ProtNLM"/>
    </source>
</evidence>